<dbReference type="Proteomes" id="UP000184499">
    <property type="component" value="Unassembled WGS sequence"/>
</dbReference>
<dbReference type="AlphaFoldDB" id="A0A1L9UK48"/>
<evidence type="ECO:0000313" key="2">
    <source>
        <dbReference type="EMBL" id="OJJ71996.1"/>
    </source>
</evidence>
<dbReference type="STRING" id="767769.A0A1L9UK48"/>
<feature type="domain" description="Heterokaryon incompatibility" evidence="1">
    <location>
        <begin position="182"/>
        <end position="335"/>
    </location>
</feature>
<dbReference type="InterPro" id="IPR010730">
    <property type="entry name" value="HET"/>
</dbReference>
<dbReference type="RefSeq" id="XP_067479244.1">
    <property type="nucleotide sequence ID" value="XM_067629277.1"/>
</dbReference>
<dbReference type="OrthoDB" id="5125733at2759"/>
<dbReference type="EMBL" id="KV878684">
    <property type="protein sequence ID" value="OJJ71996.1"/>
    <property type="molecule type" value="Genomic_DNA"/>
</dbReference>
<reference evidence="3" key="1">
    <citation type="journal article" date="2017" name="Genome Biol.">
        <title>Comparative genomics reveals high biological diversity and specific adaptations in the industrially and medically important fungal genus Aspergillus.</title>
        <authorList>
            <person name="de Vries R.P."/>
            <person name="Riley R."/>
            <person name="Wiebenga A."/>
            <person name="Aguilar-Osorio G."/>
            <person name="Amillis S."/>
            <person name="Uchima C.A."/>
            <person name="Anderluh G."/>
            <person name="Asadollahi M."/>
            <person name="Askin M."/>
            <person name="Barry K."/>
            <person name="Battaglia E."/>
            <person name="Bayram O."/>
            <person name="Benocci T."/>
            <person name="Braus-Stromeyer S.A."/>
            <person name="Caldana C."/>
            <person name="Canovas D."/>
            <person name="Cerqueira G.C."/>
            <person name="Chen F."/>
            <person name="Chen W."/>
            <person name="Choi C."/>
            <person name="Clum A."/>
            <person name="Dos Santos R.A."/>
            <person name="Damasio A.R."/>
            <person name="Diallinas G."/>
            <person name="Emri T."/>
            <person name="Fekete E."/>
            <person name="Flipphi M."/>
            <person name="Freyberg S."/>
            <person name="Gallo A."/>
            <person name="Gournas C."/>
            <person name="Habgood R."/>
            <person name="Hainaut M."/>
            <person name="Harispe M.L."/>
            <person name="Henrissat B."/>
            <person name="Hilden K.S."/>
            <person name="Hope R."/>
            <person name="Hossain A."/>
            <person name="Karabika E."/>
            <person name="Karaffa L."/>
            <person name="Karanyi Z."/>
            <person name="Krasevec N."/>
            <person name="Kuo A."/>
            <person name="Kusch H."/>
            <person name="LaButti K."/>
            <person name="Lagendijk E.L."/>
            <person name="Lapidus A."/>
            <person name="Levasseur A."/>
            <person name="Lindquist E."/>
            <person name="Lipzen A."/>
            <person name="Logrieco A.F."/>
            <person name="MacCabe A."/>
            <person name="Maekelae M.R."/>
            <person name="Malavazi I."/>
            <person name="Melin P."/>
            <person name="Meyer V."/>
            <person name="Mielnichuk N."/>
            <person name="Miskei M."/>
            <person name="Molnar A.P."/>
            <person name="Mule G."/>
            <person name="Ngan C.Y."/>
            <person name="Orejas M."/>
            <person name="Orosz E."/>
            <person name="Ouedraogo J.P."/>
            <person name="Overkamp K.M."/>
            <person name="Park H.-S."/>
            <person name="Perrone G."/>
            <person name="Piumi F."/>
            <person name="Punt P.J."/>
            <person name="Ram A.F."/>
            <person name="Ramon A."/>
            <person name="Rauscher S."/>
            <person name="Record E."/>
            <person name="Riano-Pachon D.M."/>
            <person name="Robert V."/>
            <person name="Roehrig J."/>
            <person name="Ruller R."/>
            <person name="Salamov A."/>
            <person name="Salih N.S."/>
            <person name="Samson R.A."/>
            <person name="Sandor E."/>
            <person name="Sanguinetti M."/>
            <person name="Schuetze T."/>
            <person name="Sepcic K."/>
            <person name="Shelest E."/>
            <person name="Sherlock G."/>
            <person name="Sophianopoulou V."/>
            <person name="Squina F.M."/>
            <person name="Sun H."/>
            <person name="Susca A."/>
            <person name="Todd R.B."/>
            <person name="Tsang A."/>
            <person name="Unkles S.E."/>
            <person name="van de Wiele N."/>
            <person name="van Rossen-Uffink D."/>
            <person name="Oliveira J.V."/>
            <person name="Vesth T.C."/>
            <person name="Visser J."/>
            <person name="Yu J.-H."/>
            <person name="Zhou M."/>
            <person name="Andersen M.R."/>
            <person name="Archer D.B."/>
            <person name="Baker S.E."/>
            <person name="Benoit I."/>
            <person name="Brakhage A.A."/>
            <person name="Braus G.H."/>
            <person name="Fischer R."/>
            <person name="Frisvad J.C."/>
            <person name="Goldman G.H."/>
            <person name="Houbraken J."/>
            <person name="Oakley B."/>
            <person name="Pocsi I."/>
            <person name="Scazzocchio C."/>
            <person name="Seiboth B."/>
            <person name="vanKuyk P.A."/>
            <person name="Wortman J."/>
            <person name="Dyer P.S."/>
            <person name="Grigoriev I.V."/>
        </authorList>
    </citation>
    <scope>NUCLEOTIDE SEQUENCE [LARGE SCALE GENOMIC DNA]</scope>
    <source>
        <strain evidence="3">CBS 101740 / IMI 381727 / IBT 21946</strain>
    </source>
</reference>
<protein>
    <recommendedName>
        <fullName evidence="1">Heterokaryon incompatibility domain-containing protein</fullName>
    </recommendedName>
</protein>
<evidence type="ECO:0000313" key="3">
    <source>
        <dbReference type="Proteomes" id="UP000184499"/>
    </source>
</evidence>
<evidence type="ECO:0000259" key="1">
    <source>
        <dbReference type="Pfam" id="PF06985"/>
    </source>
</evidence>
<dbReference type="GeneID" id="93581764"/>
<name>A0A1L9UK48_ASPBC</name>
<proteinExistence type="predicted"/>
<dbReference type="OMA" id="QYCAGLW"/>
<accession>A0A1L9UK48</accession>
<organism evidence="2 3">
    <name type="scientific">Aspergillus brasiliensis (strain CBS 101740 / IMI 381727 / IBT 21946)</name>
    <dbReference type="NCBI Taxonomy" id="767769"/>
    <lineage>
        <taxon>Eukaryota</taxon>
        <taxon>Fungi</taxon>
        <taxon>Dikarya</taxon>
        <taxon>Ascomycota</taxon>
        <taxon>Pezizomycotina</taxon>
        <taxon>Eurotiomycetes</taxon>
        <taxon>Eurotiomycetidae</taxon>
        <taxon>Eurotiales</taxon>
        <taxon>Aspergillaceae</taxon>
        <taxon>Aspergillus</taxon>
        <taxon>Aspergillus subgen. Circumdati</taxon>
    </lineage>
</organism>
<dbReference type="PANTHER" id="PTHR33112:SF8">
    <property type="entry name" value="HETEROKARYON INCOMPATIBILITY DOMAIN-CONTAINING PROTEIN"/>
    <property type="match status" value="1"/>
</dbReference>
<dbReference type="PANTHER" id="PTHR33112">
    <property type="entry name" value="DOMAIN PROTEIN, PUTATIVE-RELATED"/>
    <property type="match status" value="1"/>
</dbReference>
<sequence length="710" mass="80783">MPVKTSTSETSCNLITLRLDLHMVQLCAAVEDGCEFRKLIWAHHCHFWPRNSETKYRYDDSYHDSDNCAFMPDNDGQGDLDICKDVLVLAKLKIGIAKGAGIPDEDTHLLEYFSRDELPADLRSEMCLSLAVGWLDKCCREHAKCDGYEDKLPFLPTRVIDVGDSLTPPHLYVNADGETGNWVSLSYCWGGDSNFTLNASSFDDLRSGRSLATFPATLRDAVLVIRALGFRYLWIDSLCIFQDDTDDWAVKASRMSRTDRHAAVTIAATSAETVDDGFLDKRAPYFSCSFPWRRQCHQSDANDGYRAYSVVLRSYRDVEPSRYSRWATRGWTLQEELLSKRLLYYTKEEMIWKCHTVAVREPEEERSIEFQRNPGSLSVPLHVPDEESTTDSTAGPYMTWYQLLEDYASRDLTYDKDRLPAIGALAEFFHAKLKGQYCAGLWREDLLFGLLWSFHNGELYAGPYKEPLTTTTERSQVRSLGYQYIHNTERYAPMDVTPKQREPSWSWIGADTYAGLGWPSRWKDDYTFLARIGNVRAHGQVHNVFGHVEGAELTLDAPYRHVRLNLGSYSKSRWNPVGLAQRVLAPLSSLASTRELAQIALVRPGYLGNTETSGSVIVPSSSTNFTLIQVAEKRLFGASELYLLILQPQPGHATNSRGLHRYRRVGLLRLRAYEPYEGNHARRVVTRRLEGDAYNEVISKQWPVGTFVID</sequence>
<keyword evidence="3" id="KW-1185">Reference proteome</keyword>
<dbReference type="VEuPathDB" id="FungiDB:ASPBRDRAFT_75294"/>
<gene>
    <name evidence="2" type="ORF">ASPBRDRAFT_75294</name>
</gene>
<dbReference type="Pfam" id="PF06985">
    <property type="entry name" value="HET"/>
    <property type="match status" value="1"/>
</dbReference>